<dbReference type="OrthoDB" id="9800654at2"/>
<dbReference type="InterPro" id="IPR005895">
    <property type="entry name" value="ABC_transptr_haem_export_CcmA"/>
</dbReference>
<keyword evidence="2" id="KW-0547">Nucleotide-binding</keyword>
<evidence type="ECO:0000256" key="1">
    <source>
        <dbReference type="ARBA" id="ARBA00022448"/>
    </source>
</evidence>
<dbReference type="PANTHER" id="PTHR43499:SF1">
    <property type="entry name" value="ABC TRANSPORTER I FAMILY MEMBER 1"/>
    <property type="match status" value="1"/>
</dbReference>
<dbReference type="InterPro" id="IPR027417">
    <property type="entry name" value="P-loop_NTPase"/>
</dbReference>
<sequence>MTTPVIEARNLCCERDERILFYNLNLRVCAGDIVQIAGPNGSGKTTLLRILTTVSHDFSGRLYWGEDDLRRRRLDYLNHLLYLGHQPSVKKALSPRENLRWFSGLSSGHVQMPIEQALREVGLHGYEDVPCYALSAGQLRRVALARLYQTPARIWVLDEPFTAIDKQGVAALERLLLEHASGGGSVVLTTHQELGLAGVRRLDLLDFQADSDAMMAAAGDFS</sequence>
<keyword evidence="9" id="KW-1185">Reference proteome</keyword>
<gene>
    <name evidence="8" type="primary">ccmA</name>
    <name evidence="8" type="ORF">FKG94_14345</name>
</gene>
<dbReference type="InterPro" id="IPR003439">
    <property type="entry name" value="ABC_transporter-like_ATP-bd"/>
</dbReference>
<dbReference type="InterPro" id="IPR017871">
    <property type="entry name" value="ABC_transporter-like_CS"/>
</dbReference>
<evidence type="ECO:0000256" key="5">
    <source>
        <dbReference type="ARBA" id="ARBA00022967"/>
    </source>
</evidence>
<comment type="caution">
    <text evidence="8">The sequence shown here is derived from an EMBL/GenBank/DDBJ whole genome shotgun (WGS) entry which is preliminary data.</text>
</comment>
<dbReference type="PROSITE" id="PS50893">
    <property type="entry name" value="ABC_TRANSPORTER_2"/>
    <property type="match status" value="1"/>
</dbReference>
<evidence type="ECO:0000259" key="7">
    <source>
        <dbReference type="PROSITE" id="PS50893"/>
    </source>
</evidence>
<dbReference type="EMBL" id="VHSG01000013">
    <property type="protein sequence ID" value="TQV78244.1"/>
    <property type="molecule type" value="Genomic_DNA"/>
</dbReference>
<dbReference type="NCBIfam" id="TIGR01189">
    <property type="entry name" value="ccmA"/>
    <property type="match status" value="1"/>
</dbReference>
<keyword evidence="3" id="KW-0201">Cytochrome c-type biogenesis</keyword>
<reference evidence="8 9" key="1">
    <citation type="submission" date="2019-06" db="EMBL/GenBank/DDBJ databases">
        <title>Whole genome sequence for Cellvibrionaceae sp. R142.</title>
        <authorList>
            <person name="Wang G."/>
        </authorList>
    </citation>
    <scope>NUCLEOTIDE SEQUENCE [LARGE SCALE GENOMIC DNA]</scope>
    <source>
        <strain evidence="8 9">R142</strain>
    </source>
</reference>
<dbReference type="Pfam" id="PF00005">
    <property type="entry name" value="ABC_tran"/>
    <property type="match status" value="1"/>
</dbReference>
<keyword evidence="4" id="KW-0067">ATP-binding</keyword>
<dbReference type="PANTHER" id="PTHR43499">
    <property type="entry name" value="ABC TRANSPORTER I FAMILY MEMBER 1"/>
    <property type="match status" value="1"/>
</dbReference>
<dbReference type="Proteomes" id="UP000319732">
    <property type="component" value="Unassembled WGS sequence"/>
</dbReference>
<keyword evidence="1" id="KW-0813">Transport</keyword>
<dbReference type="Gene3D" id="3.40.50.300">
    <property type="entry name" value="P-loop containing nucleotide triphosphate hydrolases"/>
    <property type="match status" value="1"/>
</dbReference>
<proteinExistence type="predicted"/>
<dbReference type="InterPro" id="IPR003593">
    <property type="entry name" value="AAA+_ATPase"/>
</dbReference>
<evidence type="ECO:0000256" key="3">
    <source>
        <dbReference type="ARBA" id="ARBA00022748"/>
    </source>
</evidence>
<dbReference type="SMART" id="SM00382">
    <property type="entry name" value="AAA"/>
    <property type="match status" value="1"/>
</dbReference>
<feature type="domain" description="ABC transporter" evidence="7">
    <location>
        <begin position="6"/>
        <end position="217"/>
    </location>
</feature>
<dbReference type="GO" id="GO:0017004">
    <property type="term" value="P:cytochrome complex assembly"/>
    <property type="evidence" value="ECO:0007669"/>
    <property type="project" value="UniProtKB-KW"/>
</dbReference>
<dbReference type="RefSeq" id="WP_142905024.1">
    <property type="nucleotide sequence ID" value="NZ_ML660094.1"/>
</dbReference>
<protein>
    <submittedName>
        <fullName evidence="8">Cytochrome c biogenesis heme-transporting ATPase CcmA</fullName>
    </submittedName>
</protein>
<dbReference type="GO" id="GO:0022857">
    <property type="term" value="F:transmembrane transporter activity"/>
    <property type="evidence" value="ECO:0007669"/>
    <property type="project" value="InterPro"/>
</dbReference>
<keyword evidence="6" id="KW-0472">Membrane</keyword>
<accession>A0A545TM25</accession>
<name>A0A545TM25_9GAMM</name>
<evidence type="ECO:0000256" key="6">
    <source>
        <dbReference type="ARBA" id="ARBA00023136"/>
    </source>
</evidence>
<evidence type="ECO:0000313" key="9">
    <source>
        <dbReference type="Proteomes" id="UP000319732"/>
    </source>
</evidence>
<dbReference type="SUPFAM" id="SSF52540">
    <property type="entry name" value="P-loop containing nucleoside triphosphate hydrolases"/>
    <property type="match status" value="1"/>
</dbReference>
<evidence type="ECO:0000256" key="4">
    <source>
        <dbReference type="ARBA" id="ARBA00022840"/>
    </source>
</evidence>
<keyword evidence="5" id="KW-1278">Translocase</keyword>
<dbReference type="GO" id="GO:0005524">
    <property type="term" value="F:ATP binding"/>
    <property type="evidence" value="ECO:0007669"/>
    <property type="project" value="UniProtKB-KW"/>
</dbReference>
<organism evidence="8 9">
    <name type="scientific">Exilibacterium tricleocarpae</name>
    <dbReference type="NCBI Taxonomy" id="2591008"/>
    <lineage>
        <taxon>Bacteria</taxon>
        <taxon>Pseudomonadati</taxon>
        <taxon>Pseudomonadota</taxon>
        <taxon>Gammaproteobacteria</taxon>
        <taxon>Cellvibrionales</taxon>
        <taxon>Cellvibrionaceae</taxon>
        <taxon>Exilibacterium</taxon>
    </lineage>
</organism>
<evidence type="ECO:0000313" key="8">
    <source>
        <dbReference type="EMBL" id="TQV78244.1"/>
    </source>
</evidence>
<dbReference type="NCBIfam" id="NF010061">
    <property type="entry name" value="PRK13538.1"/>
    <property type="match status" value="1"/>
</dbReference>
<dbReference type="PROSITE" id="PS00211">
    <property type="entry name" value="ABC_TRANSPORTER_1"/>
    <property type="match status" value="1"/>
</dbReference>
<dbReference type="GO" id="GO:0016887">
    <property type="term" value="F:ATP hydrolysis activity"/>
    <property type="evidence" value="ECO:0007669"/>
    <property type="project" value="InterPro"/>
</dbReference>
<dbReference type="AlphaFoldDB" id="A0A545TM25"/>
<evidence type="ECO:0000256" key="2">
    <source>
        <dbReference type="ARBA" id="ARBA00022741"/>
    </source>
</evidence>